<evidence type="ECO:0000313" key="1">
    <source>
        <dbReference type="EMBL" id="VDN81559.1"/>
    </source>
</evidence>
<sequence length="56" mass="6158">MPVFHTKTIEGILEPVAQQASSGMWMSQLGLPIPGRYFLIVLVIKGGSGRIKEFLD</sequence>
<protein>
    <submittedName>
        <fullName evidence="1 3">Uncharacterized protein</fullName>
    </submittedName>
</protein>
<name>A0A0N4SXH1_BRUPA</name>
<reference evidence="3" key="1">
    <citation type="submission" date="2017-02" db="UniProtKB">
        <authorList>
            <consortium name="WormBaseParasite"/>
        </authorList>
    </citation>
    <scope>IDENTIFICATION</scope>
</reference>
<keyword evidence="2" id="KW-1185">Reference proteome</keyword>
<dbReference type="Gene3D" id="1.20.120.230">
    <property type="entry name" value="Alpha-catenin/vinculin-like"/>
    <property type="match status" value="1"/>
</dbReference>
<organism evidence="3">
    <name type="scientific">Brugia pahangi</name>
    <name type="common">Filarial nematode worm</name>
    <dbReference type="NCBI Taxonomy" id="6280"/>
    <lineage>
        <taxon>Eukaryota</taxon>
        <taxon>Metazoa</taxon>
        <taxon>Ecdysozoa</taxon>
        <taxon>Nematoda</taxon>
        <taxon>Chromadorea</taxon>
        <taxon>Rhabditida</taxon>
        <taxon>Spirurina</taxon>
        <taxon>Spiruromorpha</taxon>
        <taxon>Filarioidea</taxon>
        <taxon>Onchocercidae</taxon>
        <taxon>Brugia</taxon>
    </lineage>
</organism>
<accession>A0A0N4SXH1</accession>
<reference evidence="1 2" key="2">
    <citation type="submission" date="2018-11" db="EMBL/GenBank/DDBJ databases">
        <authorList>
            <consortium name="Pathogen Informatics"/>
        </authorList>
    </citation>
    <scope>NUCLEOTIDE SEQUENCE [LARGE SCALE GENOMIC DNA]</scope>
</reference>
<dbReference type="WBParaSite" id="BPAG_0000037201-mRNA-1">
    <property type="protein sequence ID" value="BPAG_0000037201-mRNA-1"/>
    <property type="gene ID" value="BPAG_0000037201"/>
</dbReference>
<dbReference type="EMBL" id="UZAD01000016">
    <property type="protein sequence ID" value="VDN81559.1"/>
    <property type="molecule type" value="Genomic_DNA"/>
</dbReference>
<evidence type="ECO:0000313" key="3">
    <source>
        <dbReference type="WBParaSite" id="BPAG_0000037201-mRNA-1"/>
    </source>
</evidence>
<gene>
    <name evidence="1" type="ORF">BPAG_LOCUS373</name>
</gene>
<proteinExistence type="predicted"/>
<evidence type="ECO:0000313" key="2">
    <source>
        <dbReference type="Proteomes" id="UP000278627"/>
    </source>
</evidence>
<dbReference type="AlphaFoldDB" id="A0A0N4SXH1"/>
<dbReference type="Proteomes" id="UP000278627">
    <property type="component" value="Unassembled WGS sequence"/>
</dbReference>